<gene>
    <name evidence="5" type="ORF">NB646_09125</name>
</gene>
<dbReference type="Gene3D" id="3.90.1720.10">
    <property type="entry name" value="endopeptidase domain like (from Nostoc punctiforme)"/>
    <property type="match status" value="1"/>
</dbReference>
<evidence type="ECO:0000256" key="3">
    <source>
        <dbReference type="ARBA" id="ARBA00022801"/>
    </source>
</evidence>
<dbReference type="PROSITE" id="PS51935">
    <property type="entry name" value="NLPC_P60"/>
    <property type="match status" value="1"/>
</dbReference>
<dbReference type="PANTHER" id="PTHR47053">
    <property type="entry name" value="MUREIN DD-ENDOPEPTIDASE MEPH-RELATED"/>
    <property type="match status" value="1"/>
</dbReference>
<dbReference type="Proteomes" id="UP001164819">
    <property type="component" value="Chromosome"/>
</dbReference>
<proteinExistence type="inferred from homology"/>
<evidence type="ECO:0000256" key="1">
    <source>
        <dbReference type="ARBA" id="ARBA00007074"/>
    </source>
</evidence>
<protein>
    <submittedName>
        <fullName evidence="5">C40 family peptidase</fullName>
    </submittedName>
</protein>
<evidence type="ECO:0000313" key="5">
    <source>
        <dbReference type="EMBL" id="WAV90976.1"/>
    </source>
</evidence>
<dbReference type="InterPro" id="IPR000064">
    <property type="entry name" value="NLP_P60_dom"/>
</dbReference>
<dbReference type="InterPro" id="IPR051202">
    <property type="entry name" value="Peptidase_C40"/>
</dbReference>
<name>A0A9E9NT64_9BURK</name>
<dbReference type="GO" id="GO:0008234">
    <property type="term" value="F:cysteine-type peptidase activity"/>
    <property type="evidence" value="ECO:0007669"/>
    <property type="project" value="UniProtKB-KW"/>
</dbReference>
<sequence length="202" mass="22829">MALERHSFLRRLCAAVTTAVLLFGLTDQALAQRVKRALNDTSAPAMEQIHHFTHKATELAMTAMTLIGAHYKYGGNSPETGIDCSGLVRYVFKEAWGTTLPRTSLELSKVGQEVSKDELQPGDLVFYNTMRRNYSHVGIYLGDNKFIHAPSSGKTVRIDNMELSYWKNRFNGARRIASPAEKRQFDSEKEKILQAFRDDMAR</sequence>
<dbReference type="AlphaFoldDB" id="A0A9E9NT64"/>
<evidence type="ECO:0000256" key="4">
    <source>
        <dbReference type="ARBA" id="ARBA00022807"/>
    </source>
</evidence>
<reference evidence="5" key="1">
    <citation type="journal article" date="2022" name="Front. Microbiol.">
        <title>New perspectives on an old grouping: The genomic and phenotypic variability of Oxalobacter formigenes and the implications for calcium oxalate stone prevention.</title>
        <authorList>
            <person name="Chmiel J.A."/>
            <person name="Carr C."/>
            <person name="Stuivenberg G.A."/>
            <person name="Venema R."/>
            <person name="Chanyi R.M."/>
            <person name="Al K.F."/>
            <person name="Giguere D."/>
            <person name="Say H."/>
            <person name="Akouris P.P."/>
            <person name="Dominguez Romero S.A."/>
            <person name="Kwong A."/>
            <person name="Tai V."/>
            <person name="Koval S.F."/>
            <person name="Razvi H."/>
            <person name="Bjazevic J."/>
            <person name="Burton J.P."/>
        </authorList>
    </citation>
    <scope>NUCLEOTIDE SEQUENCE</scope>
    <source>
        <strain evidence="5">OxK</strain>
    </source>
</reference>
<accession>A0A9E9NT64</accession>
<dbReference type="GO" id="GO:0006508">
    <property type="term" value="P:proteolysis"/>
    <property type="evidence" value="ECO:0007669"/>
    <property type="project" value="UniProtKB-KW"/>
</dbReference>
<keyword evidence="2" id="KW-0645">Protease</keyword>
<dbReference type="EMBL" id="CP098251">
    <property type="protein sequence ID" value="WAV90976.1"/>
    <property type="molecule type" value="Genomic_DNA"/>
</dbReference>
<dbReference type="Pfam" id="PF00877">
    <property type="entry name" value="NLPC_P60"/>
    <property type="match status" value="1"/>
</dbReference>
<keyword evidence="4" id="KW-0788">Thiol protease</keyword>
<dbReference type="RefSeq" id="WP_269283086.1">
    <property type="nucleotide sequence ID" value="NZ_CP098251.1"/>
</dbReference>
<dbReference type="PANTHER" id="PTHR47053:SF1">
    <property type="entry name" value="MUREIN DD-ENDOPEPTIDASE MEPH-RELATED"/>
    <property type="match status" value="1"/>
</dbReference>
<keyword evidence="3" id="KW-0378">Hydrolase</keyword>
<dbReference type="SUPFAM" id="SSF54001">
    <property type="entry name" value="Cysteine proteinases"/>
    <property type="match status" value="1"/>
</dbReference>
<evidence type="ECO:0000256" key="2">
    <source>
        <dbReference type="ARBA" id="ARBA00022670"/>
    </source>
</evidence>
<organism evidence="5">
    <name type="scientific">Oxalobacter aliiformigenes</name>
    <dbReference type="NCBI Taxonomy" id="2946593"/>
    <lineage>
        <taxon>Bacteria</taxon>
        <taxon>Pseudomonadati</taxon>
        <taxon>Pseudomonadota</taxon>
        <taxon>Betaproteobacteria</taxon>
        <taxon>Burkholderiales</taxon>
        <taxon>Oxalobacteraceae</taxon>
        <taxon>Oxalobacter</taxon>
    </lineage>
</organism>
<comment type="similarity">
    <text evidence="1">Belongs to the peptidase C40 family.</text>
</comment>
<dbReference type="InterPro" id="IPR038765">
    <property type="entry name" value="Papain-like_cys_pep_sf"/>
</dbReference>